<proteinExistence type="predicted"/>
<evidence type="ECO:0000259" key="2">
    <source>
        <dbReference type="Pfam" id="PF18717"/>
    </source>
</evidence>
<feature type="compositionally biased region" description="Basic and acidic residues" evidence="1">
    <location>
        <begin position="1014"/>
        <end position="1032"/>
    </location>
</feature>
<name>A0A6A4H062_9AGAR</name>
<evidence type="ECO:0000256" key="1">
    <source>
        <dbReference type="SAM" id="MobiDB-lite"/>
    </source>
</evidence>
<accession>A0A6A4H062</accession>
<feature type="region of interest" description="Disordered" evidence="1">
    <location>
        <begin position="87"/>
        <end position="110"/>
    </location>
</feature>
<sequence length="1038" mass="117358">METSSLESESWKRKRKDKRQYPTYISNLSGCLCAQSPVSLMNSCKRYVSVLPPPSLHQPPIEEDGWNPLRSGADVVSPSKKTRIVLHGRQRRKDTRQSRAGPTLLTQSAPATSSGASVAVASVAAPVQMPHPAEVPAVLVEEGILPLNTDQVMEDPWLEQSGEWGMGIVEDVDYTRERTTANSFEQLYPPSDNEQRPIPRTILFSKERFGDSGLATHRFSVAPMERATGISMRVMVQHFGSDKGDGEWKCVKDSLKVCVHINAARKLIKQVEDSDGEPEGNDNDIGLDISSRESDELPDKRAISHLEILPPHWAMLPSDPALYTQPPPLRTPPSLIQLTKDASCRCIDGHRTFYNPELAMEVKKCTVYTLTGAFPVEIETQKCPRCPHELFNDYTCSFTSSETPFEAWVHQVDRQYAATENLVRLLGSDTLRLIWFAYARLMKLEGDKQCTRCGVYPSNVIWDGVSIAFARKHVKMNLQPPTFIASDAPTWSSPKAPAKQEWIQEQRLRRQLRKWLSDGGLRPLVKGENVAMEEVLHARLQSLDIFTQLEESLKNINSSLARIFSREFGMTTISKNEWKPACQYLQLFELICADESTMQGLNQTSIDLLRDFVSNPSCKNAQRMTIIPSIYRVLKKEYWTSCTYKEDVLELYNDSDDLDVAVRDTTPAQYIFLLLEVEDQQRQLRLDVKSTRSPTSKQQANFVDQRTCIEWQINRVRALQHVHDPAVLQVLATSAPLVDSSGNPLPPPESEDILLLFPSEMPDAQCGLALDQLRHSLLVKRHLYTYKNNNARKQKAASRSRTLLDNQQKKVDLATATYRRARFAKASILGEDNVGWRKLEQSDIRMMGDEEEEKKKKQRAMKSRRKEAAMVNEHGQVAADGKGTFEQNQALHEGLRVEFCKAYARVRRWREQVQLLRAEMSYCLGSLESQAREWEKRATIPEFSGEHSEGVSVYAHKQAAVRRIIAGQFRVLWARFLAGASDVQIGLAPPDNRMINVDDSDEELGESDVESEVELERAEDSEPDYEAKDGTGDHGASL</sequence>
<feature type="compositionally biased region" description="Polar residues" evidence="1">
    <location>
        <begin position="98"/>
        <end position="107"/>
    </location>
</feature>
<dbReference type="Pfam" id="PF18717">
    <property type="entry name" value="CxC4"/>
    <property type="match status" value="1"/>
</dbReference>
<dbReference type="InterPro" id="IPR040648">
    <property type="entry name" value="HMGXB3_CxC4"/>
</dbReference>
<feature type="region of interest" description="Disordered" evidence="1">
    <location>
        <begin position="996"/>
        <end position="1038"/>
    </location>
</feature>
<evidence type="ECO:0000313" key="4">
    <source>
        <dbReference type="Proteomes" id="UP000799118"/>
    </source>
</evidence>
<feature type="compositionally biased region" description="Acidic residues" evidence="1">
    <location>
        <begin position="273"/>
        <end position="282"/>
    </location>
</feature>
<feature type="compositionally biased region" description="Acidic residues" evidence="1">
    <location>
        <begin position="998"/>
        <end position="1013"/>
    </location>
</feature>
<dbReference type="EMBL" id="ML769623">
    <property type="protein sequence ID" value="KAE9391441.1"/>
    <property type="molecule type" value="Genomic_DNA"/>
</dbReference>
<feature type="domain" description="HMG" evidence="2">
    <location>
        <begin position="332"/>
        <end position="438"/>
    </location>
</feature>
<dbReference type="Proteomes" id="UP000799118">
    <property type="component" value="Unassembled WGS sequence"/>
</dbReference>
<reference evidence="3" key="1">
    <citation type="journal article" date="2019" name="Environ. Microbiol.">
        <title>Fungal ecological strategies reflected in gene transcription - a case study of two litter decomposers.</title>
        <authorList>
            <person name="Barbi F."/>
            <person name="Kohler A."/>
            <person name="Barry K."/>
            <person name="Baskaran P."/>
            <person name="Daum C."/>
            <person name="Fauchery L."/>
            <person name="Ihrmark K."/>
            <person name="Kuo A."/>
            <person name="LaButti K."/>
            <person name="Lipzen A."/>
            <person name="Morin E."/>
            <person name="Grigoriev I.V."/>
            <person name="Henrissat B."/>
            <person name="Lindahl B."/>
            <person name="Martin F."/>
        </authorList>
    </citation>
    <scope>NUCLEOTIDE SEQUENCE</scope>
    <source>
        <strain evidence="3">JB14</strain>
    </source>
</reference>
<gene>
    <name evidence="3" type="ORF">BT96DRAFT_1001297</name>
</gene>
<feature type="region of interest" description="Disordered" evidence="1">
    <location>
        <begin position="271"/>
        <end position="294"/>
    </location>
</feature>
<dbReference type="OrthoDB" id="5598737at2759"/>
<keyword evidence="4" id="KW-1185">Reference proteome</keyword>
<protein>
    <recommendedName>
        <fullName evidence="2">HMG domain-containing protein</fullName>
    </recommendedName>
</protein>
<dbReference type="AlphaFoldDB" id="A0A6A4H062"/>
<evidence type="ECO:0000313" key="3">
    <source>
        <dbReference type="EMBL" id="KAE9391441.1"/>
    </source>
</evidence>
<organism evidence="3 4">
    <name type="scientific">Gymnopus androsaceus JB14</name>
    <dbReference type="NCBI Taxonomy" id="1447944"/>
    <lineage>
        <taxon>Eukaryota</taxon>
        <taxon>Fungi</taxon>
        <taxon>Dikarya</taxon>
        <taxon>Basidiomycota</taxon>
        <taxon>Agaricomycotina</taxon>
        <taxon>Agaricomycetes</taxon>
        <taxon>Agaricomycetidae</taxon>
        <taxon>Agaricales</taxon>
        <taxon>Marasmiineae</taxon>
        <taxon>Omphalotaceae</taxon>
        <taxon>Gymnopus</taxon>
    </lineage>
</organism>